<evidence type="ECO:0000313" key="2">
    <source>
        <dbReference type="EMBL" id="KAA5418337.1"/>
    </source>
</evidence>
<comment type="caution">
    <text evidence="2">The sequence shown here is derived from an EMBL/GenBank/DDBJ whole genome shotgun (WGS) entry which is preliminary data.</text>
</comment>
<reference evidence="2 3" key="1">
    <citation type="journal article" date="2019" name="Nat. Med.">
        <title>A library of human gut bacterial isolates paired with longitudinal multiomics data enables mechanistic microbiome research.</title>
        <authorList>
            <person name="Poyet M."/>
            <person name="Groussin M."/>
            <person name="Gibbons S.M."/>
            <person name="Avila-Pacheco J."/>
            <person name="Jiang X."/>
            <person name="Kearney S.M."/>
            <person name="Perrotta A.R."/>
            <person name="Berdy B."/>
            <person name="Zhao S."/>
            <person name="Lieberman T.D."/>
            <person name="Swanson P.K."/>
            <person name="Smith M."/>
            <person name="Roesemann S."/>
            <person name="Alexander J.E."/>
            <person name="Rich S.A."/>
            <person name="Livny J."/>
            <person name="Vlamakis H."/>
            <person name="Clish C."/>
            <person name="Bullock K."/>
            <person name="Deik A."/>
            <person name="Scott J."/>
            <person name="Pierce K.A."/>
            <person name="Xavier R.J."/>
            <person name="Alm E.J."/>
        </authorList>
    </citation>
    <scope>NUCLEOTIDE SEQUENCE [LARGE SCALE GENOMIC DNA]</scope>
    <source>
        <strain evidence="2 3">BIOML-A8</strain>
    </source>
</reference>
<dbReference type="AlphaFoldDB" id="A0A6L3K0F6"/>
<dbReference type="PROSITE" id="PS51257">
    <property type="entry name" value="PROKAR_LIPOPROTEIN"/>
    <property type="match status" value="1"/>
</dbReference>
<name>A0A6L3K0F6_9BACE</name>
<proteinExistence type="predicted"/>
<accession>A0A6L3K0F6</accession>
<evidence type="ECO:0000259" key="1">
    <source>
        <dbReference type="Pfam" id="PF20251"/>
    </source>
</evidence>
<dbReference type="EMBL" id="VVYX01000015">
    <property type="protein sequence ID" value="KAA5418337.1"/>
    <property type="molecule type" value="Genomic_DNA"/>
</dbReference>
<organism evidence="2 3">
    <name type="scientific">Bacteroides cellulosilyticus</name>
    <dbReference type="NCBI Taxonomy" id="246787"/>
    <lineage>
        <taxon>Bacteria</taxon>
        <taxon>Pseudomonadati</taxon>
        <taxon>Bacteroidota</taxon>
        <taxon>Bacteroidia</taxon>
        <taxon>Bacteroidales</taxon>
        <taxon>Bacteroidaceae</taxon>
        <taxon>Bacteroides</taxon>
    </lineage>
</organism>
<gene>
    <name evidence="2" type="ORF">F2Y87_14395</name>
</gene>
<feature type="domain" description="Bacterial Ig-like" evidence="1">
    <location>
        <begin position="211"/>
        <end position="307"/>
    </location>
</feature>
<protein>
    <recommendedName>
        <fullName evidence="1">Bacterial Ig-like domain-containing protein</fullName>
    </recommendedName>
</protein>
<dbReference type="Pfam" id="PF20251">
    <property type="entry name" value="Big_14"/>
    <property type="match status" value="1"/>
</dbReference>
<dbReference type="InterPro" id="IPR046878">
    <property type="entry name" value="Big_14"/>
</dbReference>
<dbReference type="RefSeq" id="WP_149923473.1">
    <property type="nucleotide sequence ID" value="NZ_VVYX01000015.1"/>
</dbReference>
<sequence length="362" mass="40856">MKAFRHIPFQSHPNSNGFSVCLFLLCALFTGCQSTSTVLSDKAEQPAITQKEAGEQVIEALNRAYGVDTIGLFLDSPRCPDFVEGMFYEDSLPVFQIRGDTAKARRILEASAGSGAFRLEADTEHTFTQKELRSILDTISNRFHRLPDGPLKSNMDFWGMGNHTALVSFKLNTPAARQAFRKHIIDSPAVSFEGPESPMPHSETGVSDTLGISLRPEYPVYSTQTSKASFVLINQSNRNIMCGEEYCITYEDEQGIWRELPTDNFFFSVGYLVQLGEYRIRTASLYPEVHPNKPGRYRLLYHLTILDTHTRIQMMTEFRLSNDEKEWKQTKKLKIPIHLTITQNSDNSATSETSADEETSGQ</sequence>
<evidence type="ECO:0000313" key="3">
    <source>
        <dbReference type="Proteomes" id="UP000482653"/>
    </source>
</evidence>
<dbReference type="Proteomes" id="UP000482653">
    <property type="component" value="Unassembled WGS sequence"/>
</dbReference>